<proteinExistence type="predicted"/>
<keyword evidence="4 6" id="KW-0694">RNA-binding</keyword>
<dbReference type="InterPro" id="IPR035979">
    <property type="entry name" value="RBD_domain_sf"/>
</dbReference>
<dbReference type="SUPFAM" id="SSF144232">
    <property type="entry name" value="HIT/MYND zinc finger-like"/>
    <property type="match status" value="1"/>
</dbReference>
<feature type="region of interest" description="Disordered" evidence="7">
    <location>
        <begin position="115"/>
        <end position="145"/>
    </location>
</feature>
<evidence type="ECO:0000256" key="7">
    <source>
        <dbReference type="SAM" id="MobiDB-lite"/>
    </source>
</evidence>
<dbReference type="InterPro" id="IPR002893">
    <property type="entry name" value="Znf_MYND"/>
</dbReference>
<evidence type="ECO:0000313" key="10">
    <source>
        <dbReference type="EMBL" id="GBL89548.1"/>
    </source>
</evidence>
<feature type="compositionally biased region" description="Polar residues" evidence="7">
    <location>
        <begin position="297"/>
        <end position="316"/>
    </location>
</feature>
<name>A0A4Y2BBX9_ARAVE</name>
<keyword evidence="2 5" id="KW-0863">Zinc-finger</keyword>
<accession>A0A4Y2BBX9</accession>
<feature type="domain" description="RRM" evidence="8">
    <location>
        <begin position="35"/>
        <end position="111"/>
    </location>
</feature>
<evidence type="ECO:0008006" key="12">
    <source>
        <dbReference type="Google" id="ProtNLM"/>
    </source>
</evidence>
<dbReference type="SMART" id="SM00360">
    <property type="entry name" value="RRM"/>
    <property type="match status" value="1"/>
</dbReference>
<evidence type="ECO:0000259" key="9">
    <source>
        <dbReference type="PROSITE" id="PS50865"/>
    </source>
</evidence>
<evidence type="ECO:0000256" key="6">
    <source>
        <dbReference type="PROSITE-ProRule" id="PRU00176"/>
    </source>
</evidence>
<evidence type="ECO:0000256" key="5">
    <source>
        <dbReference type="PROSITE-ProRule" id="PRU00134"/>
    </source>
</evidence>
<dbReference type="Pfam" id="PF01753">
    <property type="entry name" value="zf-MYND"/>
    <property type="match status" value="1"/>
</dbReference>
<protein>
    <recommendedName>
        <fullName evidence="12">MYND-type domain-containing protein</fullName>
    </recommendedName>
</protein>
<dbReference type="Proteomes" id="UP000499080">
    <property type="component" value="Unassembled WGS sequence"/>
</dbReference>
<dbReference type="OrthoDB" id="6538196at2759"/>
<dbReference type="InterPro" id="IPR000504">
    <property type="entry name" value="RRM_dom"/>
</dbReference>
<organism evidence="10 11">
    <name type="scientific">Araneus ventricosus</name>
    <name type="common">Orbweaver spider</name>
    <name type="synonym">Epeira ventricosa</name>
    <dbReference type="NCBI Taxonomy" id="182803"/>
    <lineage>
        <taxon>Eukaryota</taxon>
        <taxon>Metazoa</taxon>
        <taxon>Ecdysozoa</taxon>
        <taxon>Arthropoda</taxon>
        <taxon>Chelicerata</taxon>
        <taxon>Arachnida</taxon>
        <taxon>Araneae</taxon>
        <taxon>Araneomorphae</taxon>
        <taxon>Entelegynae</taxon>
        <taxon>Araneoidea</taxon>
        <taxon>Araneidae</taxon>
        <taxon>Araneus</taxon>
    </lineage>
</organism>
<dbReference type="Gene3D" id="6.10.140.2220">
    <property type="match status" value="1"/>
</dbReference>
<dbReference type="InterPro" id="IPR012677">
    <property type="entry name" value="Nucleotide-bd_a/b_plait_sf"/>
</dbReference>
<dbReference type="GO" id="GO:0003723">
    <property type="term" value="F:RNA binding"/>
    <property type="evidence" value="ECO:0007669"/>
    <property type="project" value="UniProtKB-UniRule"/>
</dbReference>
<dbReference type="Pfam" id="PF00076">
    <property type="entry name" value="RRM_1"/>
    <property type="match status" value="1"/>
</dbReference>
<sequence length="353" mass="39277">MSFSELENWNPMADDYSCKKFNSYSDAYSPQIDHKSLYIKSIPADLTEDTFVSLFSHGGKIIRKYVLFTPRLNMDVTCGIVSYEKESDALDAKVRLNGAPPLYMRIDFATIKENTEKKKNQSQHQRIPSMNERGRGRQPDLGASSCGHSAIPGTSGLSHSAAIGCASVPDTLQNLQVVLTGSQRFAYQKSESVDNLRESICSPDLPDLIPNLCLFCQKKGDLSCGKCRQTYCSVNCQRQDWSKHKSLCKSLSTTTSKQNQFANDSSYMSEGSSSDNDKKVNHNVSVNQPIIRNQSGSFQSQGITSTKPRSSQTSPSKPRMPVNETISSDNGIQKVGKVFVSKYELFIDFLIYF</sequence>
<feature type="compositionally biased region" description="Low complexity" evidence="7">
    <location>
        <begin position="265"/>
        <end position="274"/>
    </location>
</feature>
<feature type="domain" description="MYND-type" evidence="9">
    <location>
        <begin position="213"/>
        <end position="248"/>
    </location>
</feature>
<dbReference type="PROSITE" id="PS50865">
    <property type="entry name" value="ZF_MYND_2"/>
    <property type="match status" value="1"/>
</dbReference>
<evidence type="ECO:0000256" key="4">
    <source>
        <dbReference type="ARBA" id="ARBA00022884"/>
    </source>
</evidence>
<keyword evidence="1" id="KW-0479">Metal-binding</keyword>
<evidence type="ECO:0000313" key="11">
    <source>
        <dbReference type="Proteomes" id="UP000499080"/>
    </source>
</evidence>
<reference evidence="10 11" key="1">
    <citation type="journal article" date="2019" name="Sci. Rep.">
        <title>Orb-weaving spider Araneus ventricosus genome elucidates the spidroin gene catalogue.</title>
        <authorList>
            <person name="Kono N."/>
            <person name="Nakamura H."/>
            <person name="Ohtoshi R."/>
            <person name="Moran D.A.P."/>
            <person name="Shinohara A."/>
            <person name="Yoshida Y."/>
            <person name="Fujiwara M."/>
            <person name="Mori M."/>
            <person name="Tomita M."/>
            <person name="Arakawa K."/>
        </authorList>
    </citation>
    <scope>NUCLEOTIDE SEQUENCE [LARGE SCALE GENOMIC DNA]</scope>
</reference>
<dbReference type="AlphaFoldDB" id="A0A4Y2BBX9"/>
<keyword evidence="3" id="KW-0862">Zinc</keyword>
<dbReference type="GO" id="GO:0008270">
    <property type="term" value="F:zinc ion binding"/>
    <property type="evidence" value="ECO:0007669"/>
    <property type="project" value="UniProtKB-KW"/>
</dbReference>
<evidence type="ECO:0000256" key="1">
    <source>
        <dbReference type="ARBA" id="ARBA00022723"/>
    </source>
</evidence>
<keyword evidence="11" id="KW-1185">Reference proteome</keyword>
<feature type="region of interest" description="Disordered" evidence="7">
    <location>
        <begin position="297"/>
        <end position="328"/>
    </location>
</feature>
<dbReference type="SUPFAM" id="SSF54928">
    <property type="entry name" value="RNA-binding domain, RBD"/>
    <property type="match status" value="1"/>
</dbReference>
<dbReference type="Gene3D" id="3.30.70.330">
    <property type="match status" value="1"/>
</dbReference>
<evidence type="ECO:0000259" key="8">
    <source>
        <dbReference type="PROSITE" id="PS50102"/>
    </source>
</evidence>
<comment type="caution">
    <text evidence="10">The sequence shown here is derived from an EMBL/GenBank/DDBJ whole genome shotgun (WGS) entry which is preliminary data.</text>
</comment>
<evidence type="ECO:0000256" key="2">
    <source>
        <dbReference type="ARBA" id="ARBA00022771"/>
    </source>
</evidence>
<dbReference type="EMBL" id="BGPR01000065">
    <property type="protein sequence ID" value="GBL89548.1"/>
    <property type="molecule type" value="Genomic_DNA"/>
</dbReference>
<evidence type="ECO:0000256" key="3">
    <source>
        <dbReference type="ARBA" id="ARBA00022833"/>
    </source>
</evidence>
<dbReference type="PROSITE" id="PS50102">
    <property type="entry name" value="RRM"/>
    <property type="match status" value="1"/>
</dbReference>
<gene>
    <name evidence="10" type="ORF">AVEN_87879_1</name>
</gene>
<feature type="region of interest" description="Disordered" evidence="7">
    <location>
        <begin position="262"/>
        <end position="281"/>
    </location>
</feature>